<reference evidence="3 4" key="1">
    <citation type="submission" date="2019-03" db="EMBL/GenBank/DDBJ databases">
        <title>Genomic Encyclopedia of Type Strains, Phase IV (KMG-IV): sequencing the most valuable type-strain genomes for metagenomic binning, comparative biology and taxonomic classification.</title>
        <authorList>
            <person name="Goeker M."/>
        </authorList>
    </citation>
    <scope>NUCLEOTIDE SEQUENCE [LARGE SCALE GENOMIC DNA]</scope>
    <source>
        <strain evidence="3 4">DSM 45361</strain>
    </source>
</reference>
<proteinExistence type="predicted"/>
<keyword evidence="3" id="KW-0121">Carboxypeptidase</keyword>
<dbReference type="RefSeq" id="WP_133852403.1">
    <property type="nucleotide sequence ID" value="NZ_SNXZ01000005.1"/>
</dbReference>
<dbReference type="GO" id="GO:0004180">
    <property type="term" value="F:carboxypeptidase activity"/>
    <property type="evidence" value="ECO:0007669"/>
    <property type="project" value="UniProtKB-KW"/>
</dbReference>
<accession>A0A4R6S722</accession>
<dbReference type="Gene3D" id="3.40.710.10">
    <property type="entry name" value="DD-peptidase/beta-lactamase superfamily"/>
    <property type="match status" value="1"/>
</dbReference>
<evidence type="ECO:0000313" key="3">
    <source>
        <dbReference type="EMBL" id="TDP95007.1"/>
    </source>
</evidence>
<dbReference type="PANTHER" id="PTHR46825">
    <property type="entry name" value="D-ALANYL-D-ALANINE-CARBOXYPEPTIDASE/ENDOPEPTIDASE AMPH"/>
    <property type="match status" value="1"/>
</dbReference>
<feature type="signal peptide" evidence="1">
    <location>
        <begin position="1"/>
        <end position="25"/>
    </location>
</feature>
<keyword evidence="3" id="KW-0378">Hydrolase</keyword>
<dbReference type="Pfam" id="PF00144">
    <property type="entry name" value="Beta-lactamase"/>
    <property type="match status" value="1"/>
</dbReference>
<sequence>MKPLRATVSAAVVVLVVATAGPAAAAEQAPEPSPEQLLQAGADLGVRDGYPGVIGLVRNGEDVHRVHAGYGDKFAAVPADPAQEFRIGSNTKAFVATVLLQLQGEGKLSLDDTVATWLPNAVNVNGFDGTKITIRQLLNHTSGLPDYAGDPQVNWPYVANLDPNQRWAPQTLVNIALTHQKTGDPGQKWAYANTNYVLAGMVIKAVTGNEPAAEIQHRIIEPLGLTHTTFPTADPRLPATALHGYFWATSLAIRDVTVSNVQTFGAAGAMVSTLDDLAAFERALFSGRLLAPAQLAQLKTTVPIDDTGTGRYGLGVVSAQTPCGQVWEHSGAVLGFLTLWLTSDDGSKQVVVAANEYHMLSGTRGQQDVGAAAVDTYCRL</sequence>
<dbReference type="EMBL" id="SNXZ01000005">
    <property type="protein sequence ID" value="TDP95007.1"/>
    <property type="molecule type" value="Genomic_DNA"/>
</dbReference>
<dbReference type="InterPro" id="IPR050491">
    <property type="entry name" value="AmpC-like"/>
</dbReference>
<protein>
    <submittedName>
        <fullName evidence="3">D-alanyl-D-alanine carboxypeptidase</fullName>
    </submittedName>
</protein>
<feature type="domain" description="Beta-lactamase-related" evidence="2">
    <location>
        <begin position="47"/>
        <end position="358"/>
    </location>
</feature>
<evidence type="ECO:0000256" key="1">
    <source>
        <dbReference type="SAM" id="SignalP"/>
    </source>
</evidence>
<dbReference type="Proteomes" id="UP000295444">
    <property type="component" value="Unassembled WGS sequence"/>
</dbReference>
<dbReference type="PANTHER" id="PTHR46825:SF7">
    <property type="entry name" value="D-ALANYL-D-ALANINE CARBOXYPEPTIDASE"/>
    <property type="match status" value="1"/>
</dbReference>
<organism evidence="3 4">
    <name type="scientific">Labedaea rhizosphaerae</name>
    <dbReference type="NCBI Taxonomy" id="598644"/>
    <lineage>
        <taxon>Bacteria</taxon>
        <taxon>Bacillati</taxon>
        <taxon>Actinomycetota</taxon>
        <taxon>Actinomycetes</taxon>
        <taxon>Pseudonocardiales</taxon>
        <taxon>Pseudonocardiaceae</taxon>
        <taxon>Labedaea</taxon>
    </lineage>
</organism>
<evidence type="ECO:0000259" key="2">
    <source>
        <dbReference type="Pfam" id="PF00144"/>
    </source>
</evidence>
<name>A0A4R6S722_LABRH</name>
<comment type="caution">
    <text evidence="3">The sequence shown here is derived from an EMBL/GenBank/DDBJ whole genome shotgun (WGS) entry which is preliminary data.</text>
</comment>
<dbReference type="InterPro" id="IPR012338">
    <property type="entry name" value="Beta-lactam/transpept-like"/>
</dbReference>
<keyword evidence="1" id="KW-0732">Signal</keyword>
<keyword evidence="3" id="KW-0645">Protease</keyword>
<dbReference type="InterPro" id="IPR001466">
    <property type="entry name" value="Beta-lactam-related"/>
</dbReference>
<dbReference type="SUPFAM" id="SSF56601">
    <property type="entry name" value="beta-lactamase/transpeptidase-like"/>
    <property type="match status" value="1"/>
</dbReference>
<evidence type="ECO:0000313" key="4">
    <source>
        <dbReference type="Proteomes" id="UP000295444"/>
    </source>
</evidence>
<dbReference type="OrthoDB" id="503788at2"/>
<keyword evidence="4" id="KW-1185">Reference proteome</keyword>
<feature type="chain" id="PRO_5020710539" evidence="1">
    <location>
        <begin position="26"/>
        <end position="380"/>
    </location>
</feature>
<gene>
    <name evidence="3" type="ORF">EV186_105239</name>
</gene>
<dbReference type="AlphaFoldDB" id="A0A4R6S722"/>